<name>A0ABD2YDP7_9GENT</name>
<comment type="caution">
    <text evidence="1">The sequence shown here is derived from an EMBL/GenBank/DDBJ whole genome shotgun (WGS) entry which is preliminary data.</text>
</comment>
<proteinExistence type="predicted"/>
<keyword evidence="2" id="KW-1185">Reference proteome</keyword>
<evidence type="ECO:0000313" key="2">
    <source>
        <dbReference type="Proteomes" id="UP001630127"/>
    </source>
</evidence>
<organism evidence="1 2">
    <name type="scientific">Cinchona calisaya</name>
    <dbReference type="NCBI Taxonomy" id="153742"/>
    <lineage>
        <taxon>Eukaryota</taxon>
        <taxon>Viridiplantae</taxon>
        <taxon>Streptophyta</taxon>
        <taxon>Embryophyta</taxon>
        <taxon>Tracheophyta</taxon>
        <taxon>Spermatophyta</taxon>
        <taxon>Magnoliopsida</taxon>
        <taxon>eudicotyledons</taxon>
        <taxon>Gunneridae</taxon>
        <taxon>Pentapetalae</taxon>
        <taxon>asterids</taxon>
        <taxon>lamiids</taxon>
        <taxon>Gentianales</taxon>
        <taxon>Rubiaceae</taxon>
        <taxon>Cinchonoideae</taxon>
        <taxon>Cinchoneae</taxon>
        <taxon>Cinchona</taxon>
    </lineage>
</organism>
<dbReference type="Proteomes" id="UP001630127">
    <property type="component" value="Unassembled WGS sequence"/>
</dbReference>
<reference evidence="1 2" key="1">
    <citation type="submission" date="2024-11" db="EMBL/GenBank/DDBJ databases">
        <title>A near-complete genome assembly of Cinchona calisaya.</title>
        <authorList>
            <person name="Lian D.C."/>
            <person name="Zhao X.W."/>
            <person name="Wei L."/>
        </authorList>
    </citation>
    <scope>NUCLEOTIDE SEQUENCE [LARGE SCALE GENOMIC DNA]</scope>
    <source>
        <tissue evidence="1">Nenye</tissue>
    </source>
</reference>
<accession>A0ABD2YDP7</accession>
<sequence>MFPERCFTSNRKLDRENLHLVGAGVHPGARVQPLHLANYDSLDSIHKALNGLLPSDIRNREIRPAVLVFLSRAIFIATQHSDSIISIMDVFRRHYVHHSVYDKL</sequence>
<dbReference type="EMBL" id="JBJUIK010000013">
    <property type="protein sequence ID" value="KAL3505543.1"/>
    <property type="molecule type" value="Genomic_DNA"/>
</dbReference>
<evidence type="ECO:0000313" key="1">
    <source>
        <dbReference type="EMBL" id="KAL3505543.1"/>
    </source>
</evidence>
<dbReference type="AlphaFoldDB" id="A0ABD2YDP7"/>
<gene>
    <name evidence="1" type="ORF">ACH5RR_030925</name>
</gene>
<protein>
    <submittedName>
        <fullName evidence="1">Uncharacterized protein</fullName>
    </submittedName>
</protein>